<feature type="domain" description="Response regulatory" evidence="3">
    <location>
        <begin position="15"/>
        <end position="129"/>
    </location>
</feature>
<dbReference type="Proteomes" id="UP000703590">
    <property type="component" value="Unassembled WGS sequence"/>
</dbReference>
<dbReference type="InterPro" id="IPR035965">
    <property type="entry name" value="PAS-like_dom_sf"/>
</dbReference>
<protein>
    <submittedName>
        <fullName evidence="5">Response regulator</fullName>
    </submittedName>
</protein>
<dbReference type="SUPFAM" id="SSF55785">
    <property type="entry name" value="PYP-like sensor domain (PAS domain)"/>
    <property type="match status" value="1"/>
</dbReference>
<dbReference type="InterPro" id="IPR001789">
    <property type="entry name" value="Sig_transdc_resp-reg_receiver"/>
</dbReference>
<dbReference type="CDD" id="cd00156">
    <property type="entry name" value="REC"/>
    <property type="match status" value="1"/>
</dbReference>
<dbReference type="PROSITE" id="PS50110">
    <property type="entry name" value="RESPONSE_REGULATORY"/>
    <property type="match status" value="1"/>
</dbReference>
<evidence type="ECO:0000259" key="3">
    <source>
        <dbReference type="PROSITE" id="PS50110"/>
    </source>
</evidence>
<keyword evidence="6" id="KW-1185">Reference proteome</keyword>
<organism evidence="5 6">
    <name type="scientific">Sulfurospirillum tamanense</name>
    <dbReference type="NCBI Taxonomy" id="2813362"/>
    <lineage>
        <taxon>Bacteria</taxon>
        <taxon>Pseudomonadati</taxon>
        <taxon>Campylobacterota</taxon>
        <taxon>Epsilonproteobacteria</taxon>
        <taxon>Campylobacterales</taxon>
        <taxon>Sulfurospirillaceae</taxon>
        <taxon>Sulfurospirillum</taxon>
    </lineage>
</organism>
<dbReference type="PROSITE" id="PS50112">
    <property type="entry name" value="PAS"/>
    <property type="match status" value="1"/>
</dbReference>
<dbReference type="RefSeq" id="WP_205459782.1">
    <property type="nucleotide sequence ID" value="NZ_JAFHKK010000028.1"/>
</dbReference>
<sequence length="415" mass="46358">MAHLEELLTMGKTMRILYVEDDEALREELTMLLSDIFDTIVLASNGEEGLAAFQKTPFDLVITDIRMPKMDGIAMIEAMRAIIPNQPIVVTSAHDETEYLLKLIALGVDSFITKPLSSDHILQSLHKSVGYIFESRERARYQEELKQLNASLKDEVARQSKDLKVSCAKAYAYQNAFYKVGNLLLLDTHGEILRVSPGGAGLLGFEAEELIGKSCAMFFHAQNSSLVYEGFLESIMTKAPWQGEVVCQTKTMQSLHVSLSSTPVVLDHEVVEFLVVLQDQTKAQAKLEAQSNETCLVSYMYKHIVDAIPLPAVVLDARGCATFHNFGFVEMVEEGFESGLMYRLKEGTLRLDEMILTEDPFLRMAGLWEKKPKGFEVQGLYETVLGSVDVHVYVKPLDKNANNYLAIICQQGARG</sequence>
<dbReference type="NCBIfam" id="TIGR00229">
    <property type="entry name" value="sensory_box"/>
    <property type="match status" value="1"/>
</dbReference>
<dbReference type="Pfam" id="PF00072">
    <property type="entry name" value="Response_reg"/>
    <property type="match status" value="1"/>
</dbReference>
<evidence type="ECO:0000256" key="1">
    <source>
        <dbReference type="PROSITE-ProRule" id="PRU00169"/>
    </source>
</evidence>
<dbReference type="InterPro" id="IPR011006">
    <property type="entry name" value="CheY-like_superfamily"/>
</dbReference>
<dbReference type="SMART" id="SM00448">
    <property type="entry name" value="REC"/>
    <property type="match status" value="1"/>
</dbReference>
<dbReference type="Pfam" id="PF13426">
    <property type="entry name" value="PAS_9"/>
    <property type="match status" value="1"/>
</dbReference>
<gene>
    <name evidence="5" type="ORF">JWV37_10615</name>
</gene>
<reference evidence="6" key="1">
    <citation type="submission" date="2021-02" db="EMBL/GenBank/DDBJ databases">
        <title>Sulfurospirillum tamanensis sp. nov.</title>
        <authorList>
            <person name="Merkel A.Y."/>
        </authorList>
    </citation>
    <scope>NUCLEOTIDE SEQUENCE [LARGE SCALE GENOMIC DNA]</scope>
    <source>
        <strain evidence="6">T05b</strain>
    </source>
</reference>
<dbReference type="PANTHER" id="PTHR43228">
    <property type="entry name" value="TWO-COMPONENT RESPONSE REGULATOR"/>
    <property type="match status" value="1"/>
</dbReference>
<proteinExistence type="predicted"/>
<keyword evidence="2" id="KW-0175">Coiled coil</keyword>
<accession>A0ABS2WUQ1</accession>
<evidence type="ECO:0000313" key="5">
    <source>
        <dbReference type="EMBL" id="MBN2965235.1"/>
    </source>
</evidence>
<dbReference type="Gene3D" id="3.40.50.2300">
    <property type="match status" value="1"/>
</dbReference>
<keyword evidence="1" id="KW-0597">Phosphoprotein</keyword>
<name>A0ABS2WUQ1_9BACT</name>
<dbReference type="CDD" id="cd00130">
    <property type="entry name" value="PAS"/>
    <property type="match status" value="1"/>
</dbReference>
<feature type="modified residue" description="4-aspartylphosphate" evidence="1">
    <location>
        <position position="64"/>
    </location>
</feature>
<feature type="domain" description="PAS" evidence="4">
    <location>
        <begin position="183"/>
        <end position="239"/>
    </location>
</feature>
<evidence type="ECO:0000259" key="4">
    <source>
        <dbReference type="PROSITE" id="PS50112"/>
    </source>
</evidence>
<dbReference type="InterPro" id="IPR052048">
    <property type="entry name" value="ST_Response_Regulator"/>
</dbReference>
<reference evidence="5 6" key="2">
    <citation type="submission" date="2021-02" db="EMBL/GenBank/DDBJ databases">
        <title>Sulfurospirillum tamanensis sp. nov.</title>
        <authorList>
            <person name="Frolova A."/>
            <person name="Merkel A."/>
            <person name="Slobodkin A."/>
        </authorList>
    </citation>
    <scope>NUCLEOTIDE SEQUENCE [LARGE SCALE GENOMIC DNA]</scope>
    <source>
        <strain evidence="5 6">T05b</strain>
    </source>
</reference>
<dbReference type="EMBL" id="JAFHKK010000028">
    <property type="protein sequence ID" value="MBN2965235.1"/>
    <property type="molecule type" value="Genomic_DNA"/>
</dbReference>
<dbReference type="PANTHER" id="PTHR43228:SF1">
    <property type="entry name" value="TWO-COMPONENT RESPONSE REGULATOR ARR22"/>
    <property type="match status" value="1"/>
</dbReference>
<comment type="caution">
    <text evidence="5">The sequence shown here is derived from an EMBL/GenBank/DDBJ whole genome shotgun (WGS) entry which is preliminary data.</text>
</comment>
<evidence type="ECO:0000313" key="6">
    <source>
        <dbReference type="Proteomes" id="UP000703590"/>
    </source>
</evidence>
<dbReference type="InterPro" id="IPR000014">
    <property type="entry name" value="PAS"/>
</dbReference>
<evidence type="ECO:0000256" key="2">
    <source>
        <dbReference type="SAM" id="Coils"/>
    </source>
</evidence>
<reference evidence="5 6" key="3">
    <citation type="submission" date="2021-02" db="EMBL/GenBank/DDBJ databases">
        <authorList>
            <person name="Merkel A.Y."/>
        </authorList>
    </citation>
    <scope>NUCLEOTIDE SEQUENCE [LARGE SCALE GENOMIC DNA]</scope>
    <source>
        <strain evidence="5 6">T05b</strain>
    </source>
</reference>
<dbReference type="SUPFAM" id="SSF52172">
    <property type="entry name" value="CheY-like"/>
    <property type="match status" value="1"/>
</dbReference>
<dbReference type="Gene3D" id="3.30.450.20">
    <property type="entry name" value="PAS domain"/>
    <property type="match status" value="1"/>
</dbReference>
<feature type="coiled-coil region" evidence="2">
    <location>
        <begin position="131"/>
        <end position="162"/>
    </location>
</feature>